<dbReference type="InterPro" id="IPR021131">
    <property type="entry name" value="Ribosomal_uL15/eL18"/>
</dbReference>
<dbReference type="PANTHER" id="PTHR12934">
    <property type="entry name" value="50S RIBOSOMAL PROTEIN L15"/>
    <property type="match status" value="1"/>
</dbReference>
<evidence type="ECO:0000256" key="3">
    <source>
        <dbReference type="ARBA" id="ARBA00023274"/>
    </source>
</evidence>
<evidence type="ECO:0000256" key="4">
    <source>
        <dbReference type="HAMAP-Rule" id="MF_01341"/>
    </source>
</evidence>
<dbReference type="Gene3D" id="3.100.10.10">
    <property type="match status" value="1"/>
</dbReference>
<dbReference type="InterPro" id="IPR036227">
    <property type="entry name" value="Ribosomal_uL15/eL18_sf"/>
</dbReference>
<proteinExistence type="inferred from homology"/>
<dbReference type="OrthoDB" id="9810293at2"/>
<keyword evidence="2 4" id="KW-0689">Ribosomal protein</keyword>
<evidence type="ECO:0000256" key="5">
    <source>
        <dbReference type="RuleBase" id="RU003888"/>
    </source>
</evidence>
<dbReference type="PANTHER" id="PTHR12934:SF11">
    <property type="entry name" value="LARGE RIBOSOMAL SUBUNIT PROTEIN UL15M"/>
    <property type="match status" value="1"/>
</dbReference>
<evidence type="ECO:0000256" key="6">
    <source>
        <dbReference type="SAM" id="MobiDB-lite"/>
    </source>
</evidence>
<evidence type="ECO:0000256" key="2">
    <source>
        <dbReference type="ARBA" id="ARBA00022980"/>
    </source>
</evidence>
<evidence type="ECO:0000256" key="1">
    <source>
        <dbReference type="ARBA" id="ARBA00007320"/>
    </source>
</evidence>
<comment type="function">
    <text evidence="4">Binds to the 23S rRNA.</text>
</comment>
<feature type="compositionally biased region" description="Basic residues" evidence="6">
    <location>
        <begin position="30"/>
        <end position="39"/>
    </location>
</feature>
<dbReference type="GO" id="GO:0022625">
    <property type="term" value="C:cytosolic large ribosomal subunit"/>
    <property type="evidence" value="ECO:0007669"/>
    <property type="project" value="TreeGrafter"/>
</dbReference>
<keyword evidence="4" id="KW-0694">RNA-binding</keyword>
<organism evidence="8 9">
    <name type="scientific">Desulfosoma caldarium</name>
    <dbReference type="NCBI Taxonomy" id="610254"/>
    <lineage>
        <taxon>Bacteria</taxon>
        <taxon>Pseudomonadati</taxon>
        <taxon>Thermodesulfobacteriota</taxon>
        <taxon>Syntrophobacteria</taxon>
        <taxon>Syntrophobacterales</taxon>
        <taxon>Syntrophobacteraceae</taxon>
        <taxon>Desulfosoma</taxon>
    </lineage>
</organism>
<accession>A0A3N1VFT1</accession>
<dbReference type="SUPFAM" id="SSF52080">
    <property type="entry name" value="Ribosomal proteins L15p and L18e"/>
    <property type="match status" value="1"/>
</dbReference>
<dbReference type="EMBL" id="RJVA01000010">
    <property type="protein sequence ID" value="ROR01716.1"/>
    <property type="molecule type" value="Genomic_DNA"/>
</dbReference>
<name>A0A3N1VFT1_9BACT</name>
<evidence type="ECO:0000313" key="8">
    <source>
        <dbReference type="EMBL" id="ROR01716.1"/>
    </source>
</evidence>
<dbReference type="HAMAP" id="MF_01341">
    <property type="entry name" value="Ribosomal_uL15"/>
    <property type="match status" value="1"/>
</dbReference>
<dbReference type="AlphaFoldDB" id="A0A3N1VFT1"/>
<sequence>MRLNELKPAAGSRKDRKRIGRGAGSGHGKTAGKGHKGQKARAGGGVVPWFEGGQMPLQRRVPKRGFRNPFRKVYAVVNVGDLQRFEPGTTVGPEELARTGLAKKKACGIKLLADGELKKALSVRVHKASAAAVAKVEAAGGRVEILS</sequence>
<evidence type="ECO:0000259" key="7">
    <source>
        <dbReference type="Pfam" id="PF00828"/>
    </source>
</evidence>
<feature type="region of interest" description="Disordered" evidence="6">
    <location>
        <begin position="1"/>
        <end position="51"/>
    </location>
</feature>
<evidence type="ECO:0000313" key="9">
    <source>
        <dbReference type="Proteomes" id="UP000276223"/>
    </source>
</evidence>
<dbReference type="PROSITE" id="PS00475">
    <property type="entry name" value="RIBOSOMAL_L15"/>
    <property type="match status" value="1"/>
</dbReference>
<comment type="subunit">
    <text evidence="4">Part of the 50S ribosomal subunit.</text>
</comment>
<comment type="similarity">
    <text evidence="1 4 5">Belongs to the universal ribosomal protein uL15 family.</text>
</comment>
<dbReference type="Proteomes" id="UP000276223">
    <property type="component" value="Unassembled WGS sequence"/>
</dbReference>
<dbReference type="InterPro" id="IPR001196">
    <property type="entry name" value="Ribosomal_uL15_CS"/>
</dbReference>
<dbReference type="NCBIfam" id="TIGR01071">
    <property type="entry name" value="rplO_bact"/>
    <property type="match status" value="1"/>
</dbReference>
<dbReference type="InterPro" id="IPR005749">
    <property type="entry name" value="Ribosomal_uL15_bac-type"/>
</dbReference>
<protein>
    <recommendedName>
        <fullName evidence="4">Large ribosomal subunit protein uL15</fullName>
    </recommendedName>
</protein>
<keyword evidence="3 4" id="KW-0687">Ribonucleoprotein</keyword>
<reference evidence="8 9" key="1">
    <citation type="submission" date="2018-11" db="EMBL/GenBank/DDBJ databases">
        <title>Genomic Encyclopedia of Type Strains, Phase IV (KMG-IV): sequencing the most valuable type-strain genomes for metagenomic binning, comparative biology and taxonomic classification.</title>
        <authorList>
            <person name="Goeker M."/>
        </authorList>
    </citation>
    <scope>NUCLEOTIDE SEQUENCE [LARGE SCALE GENOMIC DNA]</scope>
    <source>
        <strain evidence="8 9">DSM 22027</strain>
    </source>
</reference>
<dbReference type="GO" id="GO:0019843">
    <property type="term" value="F:rRNA binding"/>
    <property type="evidence" value="ECO:0007669"/>
    <property type="project" value="UniProtKB-UniRule"/>
</dbReference>
<gene>
    <name evidence="4" type="primary">rplO</name>
    <name evidence="8" type="ORF">EDC27_0899</name>
</gene>
<dbReference type="GO" id="GO:0006412">
    <property type="term" value="P:translation"/>
    <property type="evidence" value="ECO:0007669"/>
    <property type="project" value="UniProtKB-UniRule"/>
</dbReference>
<feature type="domain" description="Large ribosomal subunit protein uL15/eL18" evidence="7">
    <location>
        <begin position="76"/>
        <end position="144"/>
    </location>
</feature>
<keyword evidence="4" id="KW-0699">rRNA-binding</keyword>
<dbReference type="Pfam" id="PF00828">
    <property type="entry name" value="Ribosomal_L27A"/>
    <property type="match status" value="1"/>
</dbReference>
<dbReference type="GO" id="GO:0003735">
    <property type="term" value="F:structural constituent of ribosome"/>
    <property type="evidence" value="ECO:0007669"/>
    <property type="project" value="InterPro"/>
</dbReference>
<dbReference type="RefSeq" id="WP_123289420.1">
    <property type="nucleotide sequence ID" value="NZ_RJVA01000010.1"/>
</dbReference>
<comment type="caution">
    <text evidence="8">The sequence shown here is derived from an EMBL/GenBank/DDBJ whole genome shotgun (WGS) entry which is preliminary data.</text>
</comment>
<keyword evidence="9" id="KW-1185">Reference proteome</keyword>
<dbReference type="InterPro" id="IPR030878">
    <property type="entry name" value="Ribosomal_uL15"/>
</dbReference>